<evidence type="ECO:0000259" key="4">
    <source>
        <dbReference type="PROSITE" id="PS50234"/>
    </source>
</evidence>
<protein>
    <submittedName>
        <fullName evidence="5">VWA domain-containing protein</fullName>
    </submittedName>
</protein>
<feature type="compositionally biased region" description="Low complexity" evidence="2">
    <location>
        <begin position="28"/>
        <end position="45"/>
    </location>
</feature>
<sequence>MNRQVKKGQMLIAILLACFISLSACSGEEQSTSTDSSETSLQSTDMEQAETAGSNPDGEPISTKQTATSREEQIEALKALIPDGLTKLPETAEEFYNLPPGRFSGVSYGKQDEEIEKVLQQFPNIENPDPEIIELYYLALLGLFAEDYPEPEEIINRIKLASFGSPEMDDPRFRFKEQYNVMIVLDASGSMGNMAGGKTRMEAAKEAIRSFAASLPAGARVGLRVYGHEGTGAEADKALSCSKSDVMYPLQAYDRQKLDSALAQFKPAGWTPIALALEQAQKDLQSYKGEQSTNIIYLVSDGIETCGGDPVKVAKQLADSDVTPIVNVVGFGADGEAQRQLKEVADAAGGRYVLIQDQKELEKEFQQAEEIARKWRKWKDGASYEALSANLSQAVDISVYGSTWYRLTVRESYNFLSAFMDMRRLKILNEQTIEELEKIDEQHEKLAIQRGDEMEAFLDELNDKTYRETIDAINKQYSKNVKVK</sequence>
<evidence type="ECO:0000256" key="3">
    <source>
        <dbReference type="SAM" id="SignalP"/>
    </source>
</evidence>
<evidence type="ECO:0000313" key="5">
    <source>
        <dbReference type="EMBL" id="MDA5110407.1"/>
    </source>
</evidence>
<evidence type="ECO:0000256" key="2">
    <source>
        <dbReference type="SAM" id="MobiDB-lite"/>
    </source>
</evidence>
<feature type="coiled-coil region" evidence="1">
    <location>
        <begin position="422"/>
        <end position="449"/>
    </location>
</feature>
<keyword evidence="3" id="KW-0732">Signal</keyword>
<dbReference type="SMART" id="SM00327">
    <property type="entry name" value="VWA"/>
    <property type="match status" value="1"/>
</dbReference>
<accession>A0A9X3TSU3</accession>
<feature type="domain" description="VWFA" evidence="4">
    <location>
        <begin position="180"/>
        <end position="371"/>
    </location>
</feature>
<dbReference type="SUPFAM" id="SSF53300">
    <property type="entry name" value="vWA-like"/>
    <property type="match status" value="1"/>
</dbReference>
<dbReference type="InterPro" id="IPR036465">
    <property type="entry name" value="vWFA_dom_sf"/>
</dbReference>
<feature type="chain" id="PRO_5040910852" evidence="3">
    <location>
        <begin position="27"/>
        <end position="484"/>
    </location>
</feature>
<evidence type="ECO:0000256" key="1">
    <source>
        <dbReference type="SAM" id="Coils"/>
    </source>
</evidence>
<dbReference type="Pfam" id="PF13519">
    <property type="entry name" value="VWA_2"/>
    <property type="match status" value="1"/>
</dbReference>
<reference evidence="5" key="1">
    <citation type="submission" date="2022-12" db="EMBL/GenBank/DDBJ databases">
        <title>Draft genome sequence of the thermophilic strain Brevibacillus thermoruber HT42, isolated from Los Humeros, Puebla, Mexico, with biotechnological potential.</title>
        <authorList>
            <person name="Lara Sanchez J."/>
            <person name="Solis Palacios R."/>
            <person name="Bustos Baena A.S."/>
            <person name="Ruz Baez A.E."/>
            <person name="Espinosa Luna G."/>
            <person name="Oliart Ros R.M."/>
        </authorList>
    </citation>
    <scope>NUCLEOTIDE SEQUENCE</scope>
    <source>
        <strain evidence="5">HT42</strain>
    </source>
</reference>
<dbReference type="Proteomes" id="UP001151071">
    <property type="component" value="Unassembled WGS sequence"/>
</dbReference>
<dbReference type="PROSITE" id="PS51257">
    <property type="entry name" value="PROKAR_LIPOPROTEIN"/>
    <property type="match status" value="1"/>
</dbReference>
<dbReference type="EMBL" id="JAPYYP010000031">
    <property type="protein sequence ID" value="MDA5110407.1"/>
    <property type="molecule type" value="Genomic_DNA"/>
</dbReference>
<feature type="region of interest" description="Disordered" evidence="2">
    <location>
        <begin position="28"/>
        <end position="68"/>
    </location>
</feature>
<dbReference type="RefSeq" id="WP_271140750.1">
    <property type="nucleotide sequence ID" value="NZ_JAPYYP010000031.1"/>
</dbReference>
<feature type="signal peptide" evidence="3">
    <location>
        <begin position="1"/>
        <end position="26"/>
    </location>
</feature>
<proteinExistence type="predicted"/>
<dbReference type="AlphaFoldDB" id="A0A9X3TSU3"/>
<dbReference type="InterPro" id="IPR002035">
    <property type="entry name" value="VWF_A"/>
</dbReference>
<evidence type="ECO:0000313" key="6">
    <source>
        <dbReference type="Proteomes" id="UP001151071"/>
    </source>
</evidence>
<comment type="caution">
    <text evidence="5">The sequence shown here is derived from an EMBL/GenBank/DDBJ whole genome shotgun (WGS) entry which is preliminary data.</text>
</comment>
<keyword evidence="1" id="KW-0175">Coiled coil</keyword>
<gene>
    <name evidence="5" type="ORF">O3V59_18765</name>
</gene>
<dbReference type="Gene3D" id="3.40.50.410">
    <property type="entry name" value="von Willebrand factor, type A domain"/>
    <property type="match status" value="1"/>
</dbReference>
<keyword evidence="6" id="KW-1185">Reference proteome</keyword>
<organism evidence="5 6">
    <name type="scientific">Brevibacillus thermoruber</name>
    <dbReference type="NCBI Taxonomy" id="33942"/>
    <lineage>
        <taxon>Bacteria</taxon>
        <taxon>Bacillati</taxon>
        <taxon>Bacillota</taxon>
        <taxon>Bacilli</taxon>
        <taxon>Bacillales</taxon>
        <taxon>Paenibacillaceae</taxon>
        <taxon>Brevibacillus</taxon>
    </lineage>
</organism>
<name>A0A9X3TSU3_9BACL</name>
<dbReference type="PROSITE" id="PS50234">
    <property type="entry name" value="VWFA"/>
    <property type="match status" value="1"/>
</dbReference>